<comment type="similarity">
    <text evidence="7">Belongs to the binding-protein-dependent transport system permease family.</text>
</comment>
<keyword evidence="10" id="KW-1185">Reference proteome</keyword>
<dbReference type="PROSITE" id="PS50928">
    <property type="entry name" value="ABC_TM1"/>
    <property type="match status" value="1"/>
</dbReference>
<dbReference type="RefSeq" id="WP_067717097.1">
    <property type="nucleotide sequence ID" value="NZ_LPVJ01000049.1"/>
</dbReference>
<feature type="transmembrane region" description="Helical" evidence="7">
    <location>
        <begin position="188"/>
        <end position="209"/>
    </location>
</feature>
<dbReference type="Proteomes" id="UP000053557">
    <property type="component" value="Unassembled WGS sequence"/>
</dbReference>
<evidence type="ECO:0000256" key="6">
    <source>
        <dbReference type="ARBA" id="ARBA00023136"/>
    </source>
</evidence>
<evidence type="ECO:0000256" key="2">
    <source>
        <dbReference type="ARBA" id="ARBA00022448"/>
    </source>
</evidence>
<feature type="transmembrane region" description="Helical" evidence="7">
    <location>
        <begin position="246"/>
        <end position="272"/>
    </location>
</feature>
<keyword evidence="5 7" id="KW-1133">Transmembrane helix</keyword>
<evidence type="ECO:0000256" key="5">
    <source>
        <dbReference type="ARBA" id="ARBA00022989"/>
    </source>
</evidence>
<accession>A0A117SXM8</accession>
<dbReference type="OrthoDB" id="2803660at2"/>
<comment type="subcellular location">
    <subcellularLocation>
        <location evidence="1 7">Cell membrane</location>
        <topology evidence="1 7">Multi-pass membrane protein</topology>
    </subcellularLocation>
</comment>
<keyword evidence="2 7" id="KW-0813">Transport</keyword>
<keyword evidence="6 7" id="KW-0472">Membrane</keyword>
<dbReference type="Gene3D" id="1.10.3720.10">
    <property type="entry name" value="MetI-like"/>
    <property type="match status" value="1"/>
</dbReference>
<dbReference type="InterPro" id="IPR000515">
    <property type="entry name" value="MetI-like"/>
</dbReference>
<dbReference type="GO" id="GO:0055085">
    <property type="term" value="P:transmembrane transport"/>
    <property type="evidence" value="ECO:0007669"/>
    <property type="project" value="InterPro"/>
</dbReference>
<keyword evidence="4 7" id="KW-0812">Transmembrane</keyword>
<feature type="domain" description="ABC transmembrane type-1" evidence="8">
    <location>
        <begin position="99"/>
        <end position="311"/>
    </location>
</feature>
<dbReference type="PANTHER" id="PTHR43163:SF6">
    <property type="entry name" value="DIPEPTIDE TRANSPORT SYSTEM PERMEASE PROTEIN DPPB-RELATED"/>
    <property type="match status" value="1"/>
</dbReference>
<keyword evidence="3" id="KW-1003">Cell membrane</keyword>
<organism evidence="9 10">
    <name type="scientific">Ferroacidibacillus organovorans</name>
    <dbReference type="NCBI Taxonomy" id="1765683"/>
    <lineage>
        <taxon>Bacteria</taxon>
        <taxon>Bacillati</taxon>
        <taxon>Bacillota</taxon>
        <taxon>Bacilli</taxon>
        <taxon>Bacillales</taxon>
        <taxon>Alicyclobacillaceae</taxon>
        <taxon>Ferroacidibacillus</taxon>
    </lineage>
</organism>
<evidence type="ECO:0000256" key="4">
    <source>
        <dbReference type="ARBA" id="ARBA00022692"/>
    </source>
</evidence>
<dbReference type="SUPFAM" id="SSF161098">
    <property type="entry name" value="MetI-like"/>
    <property type="match status" value="1"/>
</dbReference>
<dbReference type="AlphaFoldDB" id="A0A117SXM8"/>
<dbReference type="PANTHER" id="PTHR43163">
    <property type="entry name" value="DIPEPTIDE TRANSPORT SYSTEM PERMEASE PROTEIN DPPB-RELATED"/>
    <property type="match status" value="1"/>
</dbReference>
<protein>
    <submittedName>
        <fullName evidence="9">Peptide ABC transporter permease</fullName>
    </submittedName>
</protein>
<evidence type="ECO:0000259" key="8">
    <source>
        <dbReference type="PROSITE" id="PS50928"/>
    </source>
</evidence>
<dbReference type="InterPro" id="IPR035906">
    <property type="entry name" value="MetI-like_sf"/>
</dbReference>
<feature type="transmembrane region" description="Helical" evidence="7">
    <location>
        <begin position="147"/>
        <end position="168"/>
    </location>
</feature>
<dbReference type="GO" id="GO:0005886">
    <property type="term" value="C:plasma membrane"/>
    <property type="evidence" value="ECO:0007669"/>
    <property type="project" value="UniProtKB-SubCell"/>
</dbReference>
<dbReference type="CDD" id="cd06261">
    <property type="entry name" value="TM_PBP2"/>
    <property type="match status" value="1"/>
</dbReference>
<evidence type="ECO:0000313" key="9">
    <source>
        <dbReference type="EMBL" id="KUO95508.1"/>
    </source>
</evidence>
<proteinExistence type="inferred from homology"/>
<gene>
    <name evidence="9" type="ORF">ATW55_09475</name>
</gene>
<evidence type="ECO:0000313" key="10">
    <source>
        <dbReference type="Proteomes" id="UP000053557"/>
    </source>
</evidence>
<reference evidence="9 10" key="1">
    <citation type="submission" date="2015-12" db="EMBL/GenBank/DDBJ databases">
        <title>Draft genome sequence of Acidibacillus ferrooxidans ITV001, isolated from a chalcopyrite acid mine drainage site in Brazil.</title>
        <authorList>
            <person name="Dall'Agnol H."/>
            <person name="Nancucheo I."/>
            <person name="Johnson B."/>
            <person name="Oliveira R."/>
            <person name="Leite L."/>
            <person name="Pylro V."/>
            <person name="Nunes G.L."/>
            <person name="Tzotzos G."/>
            <person name="Fernandes G.R."/>
            <person name="Dutra J."/>
            <person name="Orellana S.C."/>
            <person name="Oliveira G."/>
        </authorList>
    </citation>
    <scope>NUCLEOTIDE SEQUENCE [LARGE SCALE GENOMIC DNA]</scope>
    <source>
        <strain evidence="10">ITV01</strain>
    </source>
</reference>
<evidence type="ECO:0000256" key="7">
    <source>
        <dbReference type="RuleBase" id="RU363032"/>
    </source>
</evidence>
<name>A0A117SXM8_9BACL</name>
<feature type="transmembrane region" description="Helical" evidence="7">
    <location>
        <begin position="101"/>
        <end position="126"/>
    </location>
</feature>
<feature type="transmembrane region" description="Helical" evidence="7">
    <location>
        <begin position="292"/>
        <end position="311"/>
    </location>
</feature>
<evidence type="ECO:0000256" key="1">
    <source>
        <dbReference type="ARBA" id="ARBA00004651"/>
    </source>
</evidence>
<sequence>MRYFFNRLGFLLISLWAAVTLNFILPRLMPGNPAEIMFAKFQGRMLPQELHALELQFGFSNQPLPIQYLQYLGNMITGHFGLSFTYYPVSVSTVIATSLPWTIGAVGLATLLSVIVGSFGGILIAWRRGGMLDRTLPIATMFFQAIPYNWSAFMLLFVFGFTLNWFPMYHSYGTSETPGFNWPFLASVLRHGVLPVVTIFISGVSGWMIGMRNNMINTLGEDYVVFAEAKGVSTRRLMFSYAARNALLPQVTGLAIALSSIVGGSILMEQVFSYPGIGFQLNTAVSNEDYPLIQGMFLIIALCVLIANFIVDMIYARLDPRVRTGGASS</sequence>
<dbReference type="Pfam" id="PF00528">
    <property type="entry name" value="BPD_transp_1"/>
    <property type="match status" value="1"/>
</dbReference>
<comment type="caution">
    <text evidence="9">The sequence shown here is derived from an EMBL/GenBank/DDBJ whole genome shotgun (WGS) entry which is preliminary data.</text>
</comment>
<dbReference type="EMBL" id="LPVJ01000049">
    <property type="protein sequence ID" value="KUO95508.1"/>
    <property type="molecule type" value="Genomic_DNA"/>
</dbReference>
<feature type="transmembrane region" description="Helical" evidence="7">
    <location>
        <begin position="6"/>
        <end position="25"/>
    </location>
</feature>
<evidence type="ECO:0000256" key="3">
    <source>
        <dbReference type="ARBA" id="ARBA00022475"/>
    </source>
</evidence>